<dbReference type="PANTHER" id="PTHR19303:SF74">
    <property type="entry name" value="POGO TRANSPOSABLE ELEMENT WITH KRAB DOMAIN"/>
    <property type="match status" value="1"/>
</dbReference>
<dbReference type="GO" id="GO:0005634">
    <property type="term" value="C:nucleus"/>
    <property type="evidence" value="ECO:0007669"/>
    <property type="project" value="UniProtKB-SubCell"/>
</dbReference>
<dbReference type="EMBL" id="JACEFF010000759">
    <property type="protein sequence ID" value="KAH9631431.1"/>
    <property type="molecule type" value="Genomic_DNA"/>
</dbReference>
<dbReference type="SUPFAM" id="SSF46689">
    <property type="entry name" value="Homeodomain-like"/>
    <property type="match status" value="1"/>
</dbReference>
<dbReference type="Pfam" id="PF05225">
    <property type="entry name" value="HTH_psq"/>
    <property type="match status" value="1"/>
</dbReference>
<gene>
    <name evidence="5" type="ORF">HF086_014276</name>
</gene>
<evidence type="ECO:0000256" key="3">
    <source>
        <dbReference type="ARBA" id="ARBA00023242"/>
    </source>
</evidence>
<reference evidence="5" key="1">
    <citation type="journal article" date="2021" name="G3 (Bethesda)">
        <title>Genome and transcriptome analysis of the beet armyworm Spodoptera exigua reveals targets for pest control. .</title>
        <authorList>
            <person name="Simon S."/>
            <person name="Breeschoten T."/>
            <person name="Jansen H.J."/>
            <person name="Dirks R.P."/>
            <person name="Schranz M.E."/>
            <person name="Ros V.I.D."/>
        </authorList>
    </citation>
    <scope>NUCLEOTIDE SEQUENCE</scope>
    <source>
        <strain evidence="5">TB_SE_WUR_2020</strain>
    </source>
</reference>
<evidence type="ECO:0000313" key="6">
    <source>
        <dbReference type="Proteomes" id="UP000814243"/>
    </source>
</evidence>
<feature type="domain" description="HTH CENPB-type" evidence="4">
    <location>
        <begin position="52"/>
        <end position="127"/>
    </location>
</feature>
<keyword evidence="3" id="KW-0539">Nucleus</keyword>
<dbReference type="InterPro" id="IPR050863">
    <property type="entry name" value="CenT-Element_Derived"/>
</dbReference>
<dbReference type="Pfam" id="PF03184">
    <property type="entry name" value="DDE_1"/>
    <property type="match status" value="1"/>
</dbReference>
<accession>A0A922M7M7</accession>
<dbReference type="InterPro" id="IPR004875">
    <property type="entry name" value="DDE_SF_endonuclease_dom"/>
</dbReference>
<comment type="caution">
    <text evidence="5">The sequence shown here is derived from an EMBL/GenBank/DDBJ whole genome shotgun (WGS) entry which is preliminary data.</text>
</comment>
<evidence type="ECO:0000256" key="2">
    <source>
        <dbReference type="ARBA" id="ARBA00023125"/>
    </source>
</evidence>
<evidence type="ECO:0000259" key="4">
    <source>
        <dbReference type="PROSITE" id="PS51253"/>
    </source>
</evidence>
<dbReference type="AlphaFoldDB" id="A0A922M7M7"/>
<evidence type="ECO:0000256" key="1">
    <source>
        <dbReference type="ARBA" id="ARBA00004123"/>
    </source>
</evidence>
<dbReference type="InterPro" id="IPR036397">
    <property type="entry name" value="RNaseH_sf"/>
</dbReference>
<dbReference type="InterPro" id="IPR009057">
    <property type="entry name" value="Homeodomain-like_sf"/>
</dbReference>
<dbReference type="Gene3D" id="1.10.10.60">
    <property type="entry name" value="Homeodomain-like"/>
    <property type="match status" value="1"/>
</dbReference>
<dbReference type="Gene3D" id="3.30.420.10">
    <property type="entry name" value="Ribonuclease H-like superfamily/Ribonuclease H"/>
    <property type="match status" value="1"/>
</dbReference>
<name>A0A922M7M7_SPOEX</name>
<keyword evidence="2" id="KW-0238">DNA-binding</keyword>
<comment type="subcellular location">
    <subcellularLocation>
        <location evidence="1">Nucleus</location>
    </subcellularLocation>
</comment>
<sequence length="412" mass="47505">MARKKRKCYTNAQVAEALLSIRQGMSIYKASRQYNIPETTLRNKRDDIYENEHCGKQPVLKLNEERQIVDWIHYLGKCGFLVTKNQLLHTVSKLVENLQRPNPFKDGVPGRGWFSGFMLRHPTVSKRLAQNLPTSGNQVTEVALRAWFDRVRSYFKENDLLQVLEDPKRIFSCDETGFFLCPKDKQVLVKKGSKREYNRVANDEKECLTVLVNVSADGNVAPPMVLFPYKRLPNNIKSTVPSSWGLGNTESGWMTMDSFYEYVANVFYPWLQQQEITLPVALFLDGHSSHLSLPLTTFCKEKGIVLVALLPNSTHVLQPLDVAVFRPVKGTWRDIVREFRVEHNYAKLKRTDFCREVQKCFHRSLKPEAIMGGFKCCGLYPFGEQNIDYDKLLSKVKKLQDNQQMSNIDNNE</sequence>
<proteinExistence type="predicted"/>
<dbReference type="GO" id="GO:0003677">
    <property type="term" value="F:DNA binding"/>
    <property type="evidence" value="ECO:0007669"/>
    <property type="project" value="UniProtKB-KW"/>
</dbReference>
<evidence type="ECO:0000313" key="5">
    <source>
        <dbReference type="EMBL" id="KAH9631431.1"/>
    </source>
</evidence>
<dbReference type="Proteomes" id="UP000814243">
    <property type="component" value="Unassembled WGS sequence"/>
</dbReference>
<dbReference type="InterPro" id="IPR007889">
    <property type="entry name" value="HTH_Psq"/>
</dbReference>
<protein>
    <recommendedName>
        <fullName evidence="4">HTH CENPB-type domain-containing protein</fullName>
    </recommendedName>
</protein>
<dbReference type="InterPro" id="IPR006600">
    <property type="entry name" value="HTH_CenpB_DNA-bd_dom"/>
</dbReference>
<organism evidence="5 6">
    <name type="scientific">Spodoptera exigua</name>
    <name type="common">Beet armyworm</name>
    <name type="synonym">Noctua fulgens</name>
    <dbReference type="NCBI Taxonomy" id="7107"/>
    <lineage>
        <taxon>Eukaryota</taxon>
        <taxon>Metazoa</taxon>
        <taxon>Ecdysozoa</taxon>
        <taxon>Arthropoda</taxon>
        <taxon>Hexapoda</taxon>
        <taxon>Insecta</taxon>
        <taxon>Pterygota</taxon>
        <taxon>Neoptera</taxon>
        <taxon>Endopterygota</taxon>
        <taxon>Lepidoptera</taxon>
        <taxon>Glossata</taxon>
        <taxon>Ditrysia</taxon>
        <taxon>Noctuoidea</taxon>
        <taxon>Noctuidae</taxon>
        <taxon>Amphipyrinae</taxon>
        <taxon>Spodoptera</taxon>
    </lineage>
</organism>
<dbReference type="PROSITE" id="PS51253">
    <property type="entry name" value="HTH_CENPB"/>
    <property type="match status" value="1"/>
</dbReference>
<dbReference type="PANTHER" id="PTHR19303">
    <property type="entry name" value="TRANSPOSON"/>
    <property type="match status" value="1"/>
</dbReference>